<organism evidence="8 9">
    <name type="scientific">Magallana gigas</name>
    <name type="common">Pacific oyster</name>
    <name type="synonym">Crassostrea gigas</name>
    <dbReference type="NCBI Taxonomy" id="29159"/>
    <lineage>
        <taxon>Eukaryota</taxon>
        <taxon>Metazoa</taxon>
        <taxon>Spiralia</taxon>
        <taxon>Lophotrochozoa</taxon>
        <taxon>Mollusca</taxon>
        <taxon>Bivalvia</taxon>
        <taxon>Autobranchia</taxon>
        <taxon>Pteriomorphia</taxon>
        <taxon>Ostreida</taxon>
        <taxon>Ostreoidea</taxon>
        <taxon>Ostreidae</taxon>
        <taxon>Magallana</taxon>
    </lineage>
</organism>
<dbReference type="EnsemblMetazoa" id="G34946.1">
    <property type="protein sequence ID" value="G34946.1:cds"/>
    <property type="gene ID" value="G34946"/>
</dbReference>
<evidence type="ECO:0000259" key="7">
    <source>
        <dbReference type="PROSITE" id="PS50119"/>
    </source>
</evidence>
<evidence type="ECO:0000256" key="1">
    <source>
        <dbReference type="ARBA" id="ARBA00022723"/>
    </source>
</evidence>
<evidence type="ECO:0000256" key="4">
    <source>
        <dbReference type="PROSITE-ProRule" id="PRU00024"/>
    </source>
</evidence>
<dbReference type="InterPro" id="IPR013083">
    <property type="entry name" value="Znf_RING/FYVE/PHD"/>
</dbReference>
<name>A0A8W8MSX5_MAGGI</name>
<dbReference type="SUPFAM" id="SSF57850">
    <property type="entry name" value="RING/U-box"/>
    <property type="match status" value="1"/>
</dbReference>
<dbReference type="SUPFAM" id="SSF57903">
    <property type="entry name" value="FYVE/PHD zinc finger"/>
    <property type="match status" value="1"/>
</dbReference>
<proteinExistence type="predicted"/>
<dbReference type="InterPro" id="IPR017907">
    <property type="entry name" value="Znf_RING_CS"/>
</dbReference>
<keyword evidence="3" id="KW-0862">Zinc</keyword>
<dbReference type="InterPro" id="IPR018957">
    <property type="entry name" value="Znf_C3HC4_RING-type"/>
</dbReference>
<dbReference type="PROSITE" id="PS50089">
    <property type="entry name" value="ZF_RING_2"/>
    <property type="match status" value="1"/>
</dbReference>
<dbReference type="PROSITE" id="PS50119">
    <property type="entry name" value="ZF_BBOX"/>
    <property type="match status" value="1"/>
</dbReference>
<dbReference type="CDD" id="cd19756">
    <property type="entry name" value="Bbox2"/>
    <property type="match status" value="1"/>
</dbReference>
<evidence type="ECO:0000313" key="8">
    <source>
        <dbReference type="EnsemblMetazoa" id="G34946.1:cds"/>
    </source>
</evidence>
<keyword evidence="2 4" id="KW-0863">Zinc-finger</keyword>
<dbReference type="SMART" id="SM00184">
    <property type="entry name" value="RING"/>
    <property type="match status" value="1"/>
</dbReference>
<evidence type="ECO:0000256" key="3">
    <source>
        <dbReference type="ARBA" id="ARBA00022833"/>
    </source>
</evidence>
<dbReference type="Gene3D" id="3.30.160.60">
    <property type="entry name" value="Classic Zinc Finger"/>
    <property type="match status" value="1"/>
</dbReference>
<dbReference type="Gene3D" id="3.30.40.10">
    <property type="entry name" value="Zinc/RING finger domain, C3HC4 (zinc finger)"/>
    <property type="match status" value="1"/>
</dbReference>
<dbReference type="InterPro" id="IPR011011">
    <property type="entry name" value="Znf_FYVE_PHD"/>
</dbReference>
<evidence type="ECO:0000259" key="6">
    <source>
        <dbReference type="PROSITE" id="PS50089"/>
    </source>
</evidence>
<dbReference type="AlphaFoldDB" id="A0A8W8MSX5"/>
<dbReference type="InterPro" id="IPR000315">
    <property type="entry name" value="Znf_B-box"/>
</dbReference>
<reference evidence="8" key="1">
    <citation type="submission" date="2022-08" db="UniProtKB">
        <authorList>
            <consortium name="EnsemblMetazoa"/>
        </authorList>
    </citation>
    <scope>IDENTIFICATION</scope>
    <source>
        <strain evidence="8">05x7-T-G4-1.051#20</strain>
    </source>
</reference>
<keyword evidence="5" id="KW-0812">Transmembrane</keyword>
<dbReference type="GO" id="GO:0008270">
    <property type="term" value="F:zinc ion binding"/>
    <property type="evidence" value="ECO:0007669"/>
    <property type="project" value="UniProtKB-KW"/>
</dbReference>
<evidence type="ECO:0000256" key="2">
    <source>
        <dbReference type="ARBA" id="ARBA00022771"/>
    </source>
</evidence>
<feature type="domain" description="B box-type" evidence="7">
    <location>
        <begin position="103"/>
        <end position="150"/>
    </location>
</feature>
<sequence length="582" mass="66700">MAELTSTQTDQESFRCPICLERLNIPRYLPCLHTFCEVCIQTYISSTATREEKGEFNVINCPVCRQQIKEPEKNISSEDWAKSLPLNKWILTMTANSETDSVINCLVCKRKNETVLANHWCKSCAEPICDECKDIHSRIPILQSHKIVEMNNTEKWNEAIDIDENCAIHKEKVVDIFCRDHNKLCCCVCFANQHRRCTNFDSIDEIVMNLDKSNMTDKLKSLSSLQDCIMELQEKNKKQTDALGASKDDICSSFAKKIEESKMLIDQAHEQWRKRFELEHAKHTDDIETVSDELKRFGTTVTEAKAMLSSVLKSGSDRQIFLVHWKLCSQIKDHFHRLKALKIWNLAASYSFETKRLDNITEPMQFEDVTLLKNQCDAIRRISVIDNTLLDGIGLPSPKPWLVTKDLMKTTFKKISEFETVGIAYFGIFIDDERVVISNETEKSLKVYDTSIMDGKLVCTHKCDDIPFDMCYAYGMNNIYIAFGQFVVMYEIKNRGLEFNELARIPVEGTVIGIAKTLDGLFTANDSSKSFRWDDFSIKSNLPYAKEGNRPFICSSLSVPGVYPSTLIITLLFVLIVIKQNK</sequence>
<evidence type="ECO:0000256" key="5">
    <source>
        <dbReference type="SAM" id="Phobius"/>
    </source>
</evidence>
<keyword evidence="5" id="KW-0472">Membrane</keyword>
<dbReference type="InterPro" id="IPR047153">
    <property type="entry name" value="TRIM45/56/19-like"/>
</dbReference>
<dbReference type="Pfam" id="PF00097">
    <property type="entry name" value="zf-C3HC4"/>
    <property type="match status" value="1"/>
</dbReference>
<accession>A0A8W8MSX5</accession>
<dbReference type="PANTHER" id="PTHR25462:SF296">
    <property type="entry name" value="MEIOTIC P26, ISOFORM F"/>
    <property type="match status" value="1"/>
</dbReference>
<feature type="domain" description="RING-type" evidence="6">
    <location>
        <begin position="16"/>
        <end position="65"/>
    </location>
</feature>
<dbReference type="PANTHER" id="PTHR25462">
    <property type="entry name" value="BONUS, ISOFORM C-RELATED"/>
    <property type="match status" value="1"/>
</dbReference>
<dbReference type="PROSITE" id="PS00518">
    <property type="entry name" value="ZF_RING_1"/>
    <property type="match status" value="1"/>
</dbReference>
<keyword evidence="5" id="KW-1133">Transmembrane helix</keyword>
<evidence type="ECO:0008006" key="10">
    <source>
        <dbReference type="Google" id="ProtNLM"/>
    </source>
</evidence>
<dbReference type="Proteomes" id="UP000005408">
    <property type="component" value="Unassembled WGS sequence"/>
</dbReference>
<keyword evidence="9" id="KW-1185">Reference proteome</keyword>
<dbReference type="InterPro" id="IPR001841">
    <property type="entry name" value="Znf_RING"/>
</dbReference>
<keyword evidence="1" id="KW-0479">Metal-binding</keyword>
<evidence type="ECO:0000313" key="9">
    <source>
        <dbReference type="Proteomes" id="UP000005408"/>
    </source>
</evidence>
<feature type="transmembrane region" description="Helical" evidence="5">
    <location>
        <begin position="561"/>
        <end position="578"/>
    </location>
</feature>
<protein>
    <recommendedName>
        <fullName evidence="10">Tripartite motif-containing protein 56</fullName>
    </recommendedName>
</protein>